<reference evidence="4" key="1">
    <citation type="submission" date="2017-02" db="UniProtKB">
        <authorList>
            <consortium name="WormBaseParasite"/>
        </authorList>
    </citation>
    <scope>IDENTIFICATION</scope>
</reference>
<feature type="transmembrane region" description="Helical" evidence="1">
    <location>
        <begin position="27"/>
        <end position="53"/>
    </location>
</feature>
<sequence>MSLDKTLENVNLTLRDLSSSFNDLITVVRIGTILIVTALCFMIIGLTVLCCYVKCCQKHLTLFTCKYALCESRHVIRRATDVRKSTIFSENNEKSFLTA</sequence>
<evidence type="ECO:0000313" key="3">
    <source>
        <dbReference type="Proteomes" id="UP000276776"/>
    </source>
</evidence>
<evidence type="ECO:0000313" key="2">
    <source>
        <dbReference type="EMBL" id="VDN01110.1"/>
    </source>
</evidence>
<keyword evidence="3" id="KW-1185">Reference proteome</keyword>
<evidence type="ECO:0000256" key="1">
    <source>
        <dbReference type="SAM" id="Phobius"/>
    </source>
</evidence>
<protein>
    <submittedName>
        <fullName evidence="4">E protein</fullName>
    </submittedName>
</protein>
<dbReference type="OrthoDB" id="10542721at2759"/>
<gene>
    <name evidence="2" type="ORF">TCLT_LOCUS4056</name>
</gene>
<keyword evidence="1" id="KW-0472">Membrane</keyword>
<name>A0A0N5CUV8_THECL</name>
<dbReference type="AlphaFoldDB" id="A0A0N5CUV8"/>
<keyword evidence="1" id="KW-0812">Transmembrane</keyword>
<reference evidence="2 3" key="2">
    <citation type="submission" date="2018-11" db="EMBL/GenBank/DDBJ databases">
        <authorList>
            <consortium name="Pathogen Informatics"/>
        </authorList>
    </citation>
    <scope>NUCLEOTIDE SEQUENCE [LARGE SCALE GENOMIC DNA]</scope>
</reference>
<dbReference type="EMBL" id="UYYF01004274">
    <property type="protein sequence ID" value="VDN01110.1"/>
    <property type="molecule type" value="Genomic_DNA"/>
</dbReference>
<keyword evidence="1" id="KW-1133">Transmembrane helix</keyword>
<proteinExistence type="predicted"/>
<evidence type="ECO:0000313" key="4">
    <source>
        <dbReference type="WBParaSite" id="TCLT_0000406701-mRNA-1"/>
    </source>
</evidence>
<organism evidence="4">
    <name type="scientific">Thelazia callipaeda</name>
    <name type="common">Oriental eyeworm</name>
    <name type="synonym">Parasitic nematode</name>
    <dbReference type="NCBI Taxonomy" id="103827"/>
    <lineage>
        <taxon>Eukaryota</taxon>
        <taxon>Metazoa</taxon>
        <taxon>Ecdysozoa</taxon>
        <taxon>Nematoda</taxon>
        <taxon>Chromadorea</taxon>
        <taxon>Rhabditida</taxon>
        <taxon>Spirurina</taxon>
        <taxon>Spiruromorpha</taxon>
        <taxon>Thelazioidea</taxon>
        <taxon>Thelaziidae</taxon>
        <taxon>Thelazia</taxon>
    </lineage>
</organism>
<accession>A0A0N5CUV8</accession>
<dbReference type="Proteomes" id="UP000276776">
    <property type="component" value="Unassembled WGS sequence"/>
</dbReference>
<dbReference type="WBParaSite" id="TCLT_0000406701-mRNA-1">
    <property type="protein sequence ID" value="TCLT_0000406701-mRNA-1"/>
    <property type="gene ID" value="TCLT_0000406701"/>
</dbReference>